<dbReference type="STRING" id="1149755.A0A2J6S683"/>
<evidence type="ECO:0000313" key="2">
    <source>
        <dbReference type="Proteomes" id="UP000235786"/>
    </source>
</evidence>
<dbReference type="Proteomes" id="UP000235786">
    <property type="component" value="Unassembled WGS sequence"/>
</dbReference>
<dbReference type="EMBL" id="KZ613939">
    <property type="protein sequence ID" value="PMD46277.1"/>
    <property type="molecule type" value="Genomic_DNA"/>
</dbReference>
<dbReference type="OrthoDB" id="268428at2759"/>
<organism evidence="1 2">
    <name type="scientific">Hyaloscypha variabilis (strain UAMH 11265 / GT02V1 / F)</name>
    <name type="common">Meliniomyces variabilis</name>
    <dbReference type="NCBI Taxonomy" id="1149755"/>
    <lineage>
        <taxon>Eukaryota</taxon>
        <taxon>Fungi</taxon>
        <taxon>Dikarya</taxon>
        <taxon>Ascomycota</taxon>
        <taxon>Pezizomycotina</taxon>
        <taxon>Leotiomycetes</taxon>
        <taxon>Helotiales</taxon>
        <taxon>Hyaloscyphaceae</taxon>
        <taxon>Hyaloscypha</taxon>
        <taxon>Hyaloscypha variabilis</taxon>
    </lineage>
</organism>
<dbReference type="AlphaFoldDB" id="A0A2J6S683"/>
<sequence length="384" mass="44376">MSDPIDAGYFEIDPAGDLTVKVFEYDFKTTNGRGAHPIAKTALMKVSRDVLMSNSTFFTKLLGGSFKEAASNFVELHEDTIQSIELWFRVLHGNIGDGSYSIERKEIWEAIWLTRKYFFHIEKLNVWFATYWSRLTKRSLEIEDLKELLYPAQAFDHHTAFAYITKTMAHTGTGHIEEHNPTRHWQLHVEGRVIQQLNAAKGSMRKEIIKGLFGPLDNFCTTSCSVKEKSLWAYIEGVKLTGIWPLDSMHTRSNESIIESPGFLNWKCDIPQGACVSCTSKLHGGHISDIRDKILTYWHGLCLDCMNVSKPKTGDIDIDYWLHNSREEWSRGCRLKHSRNTWYFSFMGRPSIMSSFLREEQDRKKAARVARMPRRRFPLFGSFE</sequence>
<protein>
    <recommendedName>
        <fullName evidence="3">BTB domain-containing protein</fullName>
    </recommendedName>
</protein>
<gene>
    <name evidence="1" type="ORF">L207DRAFT_523690</name>
</gene>
<keyword evidence="2" id="KW-1185">Reference proteome</keyword>
<evidence type="ECO:0008006" key="3">
    <source>
        <dbReference type="Google" id="ProtNLM"/>
    </source>
</evidence>
<evidence type="ECO:0000313" key="1">
    <source>
        <dbReference type="EMBL" id="PMD46277.1"/>
    </source>
</evidence>
<reference evidence="1 2" key="1">
    <citation type="submission" date="2016-04" db="EMBL/GenBank/DDBJ databases">
        <title>A degradative enzymes factory behind the ericoid mycorrhizal symbiosis.</title>
        <authorList>
            <consortium name="DOE Joint Genome Institute"/>
            <person name="Martino E."/>
            <person name="Morin E."/>
            <person name="Grelet G."/>
            <person name="Kuo A."/>
            <person name="Kohler A."/>
            <person name="Daghino S."/>
            <person name="Barry K."/>
            <person name="Choi C."/>
            <person name="Cichocki N."/>
            <person name="Clum A."/>
            <person name="Copeland A."/>
            <person name="Hainaut M."/>
            <person name="Haridas S."/>
            <person name="Labutti K."/>
            <person name="Lindquist E."/>
            <person name="Lipzen A."/>
            <person name="Khouja H.-R."/>
            <person name="Murat C."/>
            <person name="Ohm R."/>
            <person name="Olson A."/>
            <person name="Spatafora J."/>
            <person name="Veneault-Fourrey C."/>
            <person name="Henrissat B."/>
            <person name="Grigoriev I."/>
            <person name="Martin F."/>
            <person name="Perotto S."/>
        </authorList>
    </citation>
    <scope>NUCLEOTIDE SEQUENCE [LARGE SCALE GENOMIC DNA]</scope>
    <source>
        <strain evidence="1 2">F</strain>
    </source>
</reference>
<accession>A0A2J6S683</accession>
<proteinExistence type="predicted"/>
<name>A0A2J6S683_HYAVF</name>